<reference evidence="1" key="1">
    <citation type="journal article" date="2020" name="Stud. Mycol.">
        <title>101 Dothideomycetes genomes: a test case for predicting lifestyles and emergence of pathogens.</title>
        <authorList>
            <person name="Haridas S."/>
            <person name="Albert R."/>
            <person name="Binder M."/>
            <person name="Bloem J."/>
            <person name="Labutti K."/>
            <person name="Salamov A."/>
            <person name="Andreopoulos B."/>
            <person name="Baker S."/>
            <person name="Barry K."/>
            <person name="Bills G."/>
            <person name="Bluhm B."/>
            <person name="Cannon C."/>
            <person name="Castanera R."/>
            <person name="Culley D."/>
            <person name="Daum C."/>
            <person name="Ezra D."/>
            <person name="Gonzalez J."/>
            <person name="Henrissat B."/>
            <person name="Kuo A."/>
            <person name="Liang C."/>
            <person name="Lipzen A."/>
            <person name="Lutzoni F."/>
            <person name="Magnuson J."/>
            <person name="Mondo S."/>
            <person name="Nolan M."/>
            <person name="Ohm R."/>
            <person name="Pangilinan J."/>
            <person name="Park H.-J."/>
            <person name="Ramirez L."/>
            <person name="Alfaro M."/>
            <person name="Sun H."/>
            <person name="Tritt A."/>
            <person name="Yoshinaga Y."/>
            <person name="Zwiers L.-H."/>
            <person name="Turgeon B."/>
            <person name="Goodwin S."/>
            <person name="Spatafora J."/>
            <person name="Crous P."/>
            <person name="Grigoriev I."/>
        </authorList>
    </citation>
    <scope>NUCLEOTIDE SEQUENCE</scope>
    <source>
        <strain evidence="1">CBS 122367</strain>
    </source>
</reference>
<proteinExistence type="predicted"/>
<dbReference type="PANTHER" id="PTHR30605">
    <property type="entry name" value="ANHYDRO-N-ACETYLMURAMIC ACID KINASE"/>
    <property type="match status" value="1"/>
</dbReference>
<evidence type="ECO:0000313" key="2">
    <source>
        <dbReference type="Proteomes" id="UP000799291"/>
    </source>
</evidence>
<name>A0A6G1J6H9_9PLEO</name>
<gene>
    <name evidence="1" type="ORF">K458DRAFT_417025</name>
</gene>
<dbReference type="AlphaFoldDB" id="A0A6G1J6H9"/>
<sequence length="473" mass="52359">MTMVTAQLFRARNDSADTLAEKMAAHRVTINTYSSEPLNLTVLGVSTGAALNGVDCALLRYQQDSPEEPLHVGVIQFDEIAVPLRIRLPILNLLRDYPRNMHAMLRTQNMLGHMLSTSVKCFCENHHIPIESIDLVAAQADHLPPSVLPASGAFWTSETNPALQSWTSVIAMETGTTAVTNYPKTRRPIDPPLQAPRASIDALLIQHPTKLRICLTINDLVNISIVPPSHSTLPKVFPSADCGPGTLFIDYAMRYATSNQSEHDRDGSYGARGHINNSVVDRFLQRHDYTQRMPPMNIAVEMFGQHEAQDLIDECLFLGMSDLDTVATMTRITAENVVRHYRWLLATYLPPAHKVDEIFICGPGAQNTAIVDYVEAVLPEEVITRPLDDIGIPGDAKDAVCCAQLGLETVLRCASLQHVQSEEEQRTSLPGTIVRGQRWEEMRERVVKFCDGKEFSPVSSMVVDRDGSAAVRS</sequence>
<dbReference type="Proteomes" id="UP000799291">
    <property type="component" value="Unassembled WGS sequence"/>
</dbReference>
<accession>A0A6G1J6H9</accession>
<dbReference type="GO" id="GO:0016773">
    <property type="term" value="F:phosphotransferase activity, alcohol group as acceptor"/>
    <property type="evidence" value="ECO:0007669"/>
    <property type="project" value="InterPro"/>
</dbReference>
<dbReference type="PANTHER" id="PTHR30605:SF0">
    <property type="entry name" value="ANHYDRO-N-ACETYLMURAMIC ACID KINASE"/>
    <property type="match status" value="1"/>
</dbReference>
<keyword evidence="2" id="KW-1185">Reference proteome</keyword>
<dbReference type="OrthoDB" id="5427593at2759"/>
<dbReference type="EMBL" id="MU005578">
    <property type="protein sequence ID" value="KAF2685820.1"/>
    <property type="molecule type" value="Genomic_DNA"/>
</dbReference>
<organism evidence="1 2">
    <name type="scientific">Lentithecium fluviatile CBS 122367</name>
    <dbReference type="NCBI Taxonomy" id="1168545"/>
    <lineage>
        <taxon>Eukaryota</taxon>
        <taxon>Fungi</taxon>
        <taxon>Dikarya</taxon>
        <taxon>Ascomycota</taxon>
        <taxon>Pezizomycotina</taxon>
        <taxon>Dothideomycetes</taxon>
        <taxon>Pleosporomycetidae</taxon>
        <taxon>Pleosporales</taxon>
        <taxon>Massarineae</taxon>
        <taxon>Lentitheciaceae</taxon>
        <taxon>Lentithecium</taxon>
    </lineage>
</organism>
<dbReference type="GO" id="GO:0009254">
    <property type="term" value="P:peptidoglycan turnover"/>
    <property type="evidence" value="ECO:0007669"/>
    <property type="project" value="InterPro"/>
</dbReference>
<protein>
    <submittedName>
        <fullName evidence="1">Uncharacterized protein</fullName>
    </submittedName>
</protein>
<dbReference type="GO" id="GO:0005524">
    <property type="term" value="F:ATP binding"/>
    <property type="evidence" value="ECO:0007669"/>
    <property type="project" value="InterPro"/>
</dbReference>
<dbReference type="Gene3D" id="3.30.420.40">
    <property type="match status" value="2"/>
</dbReference>
<evidence type="ECO:0000313" key="1">
    <source>
        <dbReference type="EMBL" id="KAF2685820.1"/>
    </source>
</evidence>
<dbReference type="InterPro" id="IPR005338">
    <property type="entry name" value="Anhydro_N_Ac-Mur_kinase"/>
</dbReference>
<dbReference type="Pfam" id="PF03702">
    <property type="entry name" value="AnmK"/>
    <property type="match status" value="1"/>
</dbReference>
<dbReference type="GO" id="GO:0006040">
    <property type="term" value="P:amino sugar metabolic process"/>
    <property type="evidence" value="ECO:0007669"/>
    <property type="project" value="InterPro"/>
</dbReference>